<keyword evidence="3" id="KW-1185">Reference proteome</keyword>
<evidence type="ECO:0000313" key="2">
    <source>
        <dbReference type="EMBL" id="KZN37109.1"/>
    </source>
</evidence>
<gene>
    <name evidence="2" type="ORF">N475_16975</name>
</gene>
<dbReference type="InterPro" id="IPR036380">
    <property type="entry name" value="Isochorismatase-like_sf"/>
</dbReference>
<dbReference type="PATRIC" id="fig|1365250.3.peg.2988"/>
<dbReference type="PROSITE" id="PS51257">
    <property type="entry name" value="PROKAR_LIPOPROTEIN"/>
    <property type="match status" value="1"/>
</dbReference>
<dbReference type="RefSeq" id="WP_063358888.1">
    <property type="nucleotide sequence ID" value="NZ_AQHB01000049.1"/>
</dbReference>
<dbReference type="Proteomes" id="UP000076643">
    <property type="component" value="Unassembled WGS sequence"/>
</dbReference>
<dbReference type="PANTHER" id="PTHR43559:SF3">
    <property type="entry name" value="HYDROLASE YCAC-RELATED"/>
    <property type="match status" value="1"/>
</dbReference>
<dbReference type="STRING" id="43657.S4054249_08940"/>
<dbReference type="Pfam" id="PF00857">
    <property type="entry name" value="Isochorismatase"/>
    <property type="match status" value="1"/>
</dbReference>
<feature type="domain" description="Isochorismatase-like" evidence="1">
    <location>
        <begin position="43"/>
        <end position="215"/>
    </location>
</feature>
<comment type="caution">
    <text evidence="2">The sequence shown here is derived from an EMBL/GenBank/DDBJ whole genome shotgun (WGS) entry which is preliminary data.</text>
</comment>
<dbReference type="InterPro" id="IPR053152">
    <property type="entry name" value="Hydrolase_YcaC-like"/>
</dbReference>
<evidence type="ECO:0000313" key="3">
    <source>
        <dbReference type="Proteomes" id="UP000076643"/>
    </source>
</evidence>
<sequence length="436" mass="48838">MKNSLLVISLALGLSACNIDDRLQLASETKKSEQVHLSAQNTGLLIIDAQQGYVMDSDDFWVKIYYPQYQIPAQNVDPQLHASIDRIAQLAQKANDLNMPTTITYEAFNSEQGLEYTPYITRIAQALDENTQSFFKQTFNSTLEADIHAAMTAWSDAGISRVVVAGAETDVCVMQTVLGLKKMGFDVYLASDATFSTEIYERPTFKRLQQAGVKLAKASEIIESMESKDKLVYSPRYAVGQRDELYQGDRHKMAKINFNMDDASLAKAEHDNKPATEPRFTYLGSEQEFLFSYIPSFHVNKKGKAYTSKYRKSPNVVSYKKIDPVIADIKAAGKTQAVISGVVSQLGLYDAVYKLIEAGITPIILEDALLGSDVDPIHYLDYIYQLGAVPSTQKSHGYEMFVEIQLGDLTEEEIAAYYQMIELNEVVIPEVYPRLR</sequence>
<dbReference type="Gene3D" id="3.40.50.850">
    <property type="entry name" value="Isochorismatase-like"/>
    <property type="match status" value="1"/>
</dbReference>
<protein>
    <recommendedName>
        <fullName evidence="1">Isochorismatase-like domain-containing protein</fullName>
    </recommendedName>
</protein>
<name>A0A161XVQ9_9GAMM</name>
<dbReference type="SUPFAM" id="SSF52499">
    <property type="entry name" value="Isochorismatase-like hydrolases"/>
    <property type="match status" value="1"/>
</dbReference>
<reference evidence="2 3" key="1">
    <citation type="submission" date="2013-07" db="EMBL/GenBank/DDBJ databases">
        <title>Comparative Genomic and Metabolomic Analysis of Twelve Strains of Pseudoalteromonas luteoviolacea.</title>
        <authorList>
            <person name="Vynne N.G."/>
            <person name="Mansson M."/>
            <person name="Gram L."/>
        </authorList>
    </citation>
    <scope>NUCLEOTIDE SEQUENCE [LARGE SCALE GENOMIC DNA]</scope>
    <source>
        <strain evidence="2 3">DSM 6061</strain>
    </source>
</reference>
<organism evidence="2 3">
    <name type="scientific">Pseudoalteromonas luteoviolacea DSM 6061</name>
    <dbReference type="NCBI Taxonomy" id="1365250"/>
    <lineage>
        <taxon>Bacteria</taxon>
        <taxon>Pseudomonadati</taxon>
        <taxon>Pseudomonadota</taxon>
        <taxon>Gammaproteobacteria</taxon>
        <taxon>Alteromonadales</taxon>
        <taxon>Pseudoalteromonadaceae</taxon>
        <taxon>Pseudoalteromonas</taxon>
    </lineage>
</organism>
<evidence type="ECO:0000259" key="1">
    <source>
        <dbReference type="Pfam" id="PF00857"/>
    </source>
</evidence>
<dbReference type="EMBL" id="AUYB01000105">
    <property type="protein sequence ID" value="KZN37109.1"/>
    <property type="molecule type" value="Genomic_DNA"/>
</dbReference>
<proteinExistence type="predicted"/>
<accession>A0A161XVQ9</accession>
<dbReference type="InterPro" id="IPR000868">
    <property type="entry name" value="Isochorismatase-like_dom"/>
</dbReference>
<dbReference type="AlphaFoldDB" id="A0A161XVQ9"/>
<dbReference type="PANTHER" id="PTHR43559">
    <property type="entry name" value="HYDROLASE YCAC-RELATED"/>
    <property type="match status" value="1"/>
</dbReference>